<feature type="transmembrane region" description="Helical" evidence="2">
    <location>
        <begin position="118"/>
        <end position="142"/>
    </location>
</feature>
<keyword evidence="2" id="KW-0472">Membrane</keyword>
<evidence type="ECO:0000256" key="2">
    <source>
        <dbReference type="SAM" id="Phobius"/>
    </source>
</evidence>
<evidence type="ECO:0000256" key="1">
    <source>
        <dbReference type="SAM" id="MobiDB-lite"/>
    </source>
</evidence>
<keyword evidence="2" id="KW-0812">Transmembrane</keyword>
<protein>
    <submittedName>
        <fullName evidence="4">Transmembrane domain-containing protein</fullName>
    </submittedName>
</protein>
<feature type="transmembrane region" description="Helical" evidence="2">
    <location>
        <begin position="50"/>
        <end position="74"/>
    </location>
</feature>
<feature type="transmembrane region" description="Helical" evidence="2">
    <location>
        <begin position="169"/>
        <end position="189"/>
    </location>
</feature>
<feature type="region of interest" description="Disordered" evidence="1">
    <location>
        <begin position="274"/>
        <end position="295"/>
    </location>
</feature>
<feature type="transmembrane region" description="Helical" evidence="2">
    <location>
        <begin position="225"/>
        <end position="245"/>
    </location>
</feature>
<sequence>MKNDVTKTFLAIVYMPLGISSIFKVALAVYSILEGAYGWWYMTFLMFYNWLYTTAVVSTAIGSVVFLAALIVIARKRQNFNPCDSWTSYSAVLFFAALISGSYHFISYQWNQLPGASLFFTYILATIGIVAELLVCLCVGLLCRPRTSPGTNVAVLTGDPVVDDARTRLAYGALAVIVMTVPMVFEIYVKITELFTPYLWDSDEQKTVFYTAQSKLLLTFDTIRLFLSLFMLIPLFITSSGRFAIGLWIRRKPHPTAATANKVFVATQNQPLLMDTGEKKTPPPPTPPEVPAPPAPPVVTQQPPLVPIPHQVPVNQPPMYPGIGFAPGMLQLPHNMQTTIVYTPQMAYENLNGQIHTEQFK</sequence>
<feature type="transmembrane region" description="Helical" evidence="2">
    <location>
        <begin position="9"/>
        <end position="30"/>
    </location>
</feature>
<evidence type="ECO:0000313" key="3">
    <source>
        <dbReference type="Proteomes" id="UP000095282"/>
    </source>
</evidence>
<organism evidence="3 4">
    <name type="scientific">Caenorhabditis tropicalis</name>
    <dbReference type="NCBI Taxonomy" id="1561998"/>
    <lineage>
        <taxon>Eukaryota</taxon>
        <taxon>Metazoa</taxon>
        <taxon>Ecdysozoa</taxon>
        <taxon>Nematoda</taxon>
        <taxon>Chromadorea</taxon>
        <taxon>Rhabditida</taxon>
        <taxon>Rhabditina</taxon>
        <taxon>Rhabditomorpha</taxon>
        <taxon>Rhabditoidea</taxon>
        <taxon>Rhabditidae</taxon>
        <taxon>Peloderinae</taxon>
        <taxon>Caenorhabditis</taxon>
    </lineage>
</organism>
<dbReference type="AlphaFoldDB" id="A0A1I7V1M2"/>
<keyword evidence="2" id="KW-1133">Transmembrane helix</keyword>
<dbReference type="Proteomes" id="UP000095282">
    <property type="component" value="Unplaced"/>
</dbReference>
<name>A0A1I7V1M2_9PELO</name>
<dbReference type="WBParaSite" id="Csp11.Scaffold630.g21493.t1">
    <property type="protein sequence ID" value="Csp11.Scaffold630.g21493.t1"/>
    <property type="gene ID" value="Csp11.Scaffold630.g21493"/>
</dbReference>
<evidence type="ECO:0000313" key="4">
    <source>
        <dbReference type="WBParaSite" id="Csp11.Scaffold630.g21493.t1"/>
    </source>
</evidence>
<proteinExistence type="predicted"/>
<dbReference type="eggNOG" id="ENOG502TGR0">
    <property type="taxonomic scope" value="Eukaryota"/>
</dbReference>
<accession>A0A1I7V1M2</accession>
<feature type="transmembrane region" description="Helical" evidence="2">
    <location>
        <begin position="86"/>
        <end position="106"/>
    </location>
</feature>
<feature type="compositionally biased region" description="Pro residues" evidence="1">
    <location>
        <begin position="282"/>
        <end position="295"/>
    </location>
</feature>
<reference evidence="4" key="1">
    <citation type="submission" date="2016-11" db="UniProtKB">
        <authorList>
            <consortium name="WormBaseParasite"/>
        </authorList>
    </citation>
    <scope>IDENTIFICATION</scope>
</reference>
<keyword evidence="3" id="KW-1185">Reference proteome</keyword>